<feature type="region of interest" description="Disordered" evidence="6">
    <location>
        <begin position="178"/>
        <end position="216"/>
    </location>
</feature>
<feature type="region of interest" description="Disordered" evidence="6">
    <location>
        <begin position="243"/>
        <end position="296"/>
    </location>
</feature>
<sequence>MYRNTVAIDIVKEFWNVEEVSEVFKHLVNKGKSTIRGLTTALKTIPTNRIKQSLQVLLQHQLVDFEEYIIKDEDKNKKGPAEDQVSDAYYVANVNNAIHRLRIGKYINFIKERYDQECAVIIEELMDNGRLTMESVVKQSVSYYSQRAGSFDPEDLVRRFEDLFTQLVVDHFIMKVPKPRPISQNDEDGEATVKEKREKGGRVSSNSSTSSMSHLNDPFAIPSSILNRKQKKVDHNLIPNTSIAVEIDHDQEEPEDMDDDNSSKKKKSKSKKPVPTASKKAAKKRKKAGEEDEDDEFVVISESHKISTDDNMANSQPIKKTKGLSTVYNVINQVEQDQHDLLEEQKTYWKVNYDQFLLEFKLMACIDFVEHKLDGKSAALYESMLKLVKRSIKSSPDPNANISPKFIADEVFKDYNQMVDGMDQQMDNKHFENYLSLMAASRPAIITKQARSSTLETGIYNINISDVAKVVNQKMLESIIKQKYGDGGLRLFKLLMIKKFLDAKQIAEMAMIPLKECKVLLFKMMERGVVKLQEVPRSADHFAAKTFYLFFVNRDAVTEMTIDDIYKAIYNTRLRLKAEAQPHADLIKRLETVPDKEMSEDQSKIVTKVQKITEVLEITILNLDSDLLVLSHF</sequence>
<evidence type="ECO:0000256" key="4">
    <source>
        <dbReference type="ARBA" id="ARBA00023242"/>
    </source>
</evidence>
<dbReference type="InterPro" id="IPR039748">
    <property type="entry name" value="RPC3"/>
</dbReference>
<comment type="subcellular location">
    <subcellularLocation>
        <location evidence="1 5">Nucleus</location>
    </subcellularLocation>
</comment>
<evidence type="ECO:0000256" key="6">
    <source>
        <dbReference type="SAM" id="MobiDB-lite"/>
    </source>
</evidence>
<dbReference type="AlphaFoldDB" id="F4PPX6"/>
<reference evidence="11" key="1">
    <citation type="journal article" date="2011" name="Genome Res.">
        <title>Phylogeny-wide analysis of social amoeba genomes highlights ancient origins for complex intercellular communication.</title>
        <authorList>
            <person name="Heidel A.J."/>
            <person name="Lawal H.M."/>
            <person name="Felder M."/>
            <person name="Schilde C."/>
            <person name="Helps N.R."/>
            <person name="Tunggal B."/>
            <person name="Rivero F."/>
            <person name="John U."/>
            <person name="Schleicher M."/>
            <person name="Eichinger L."/>
            <person name="Platzer M."/>
            <person name="Noegel A.A."/>
            <person name="Schaap P."/>
            <person name="Gloeckner G."/>
        </authorList>
    </citation>
    <scope>NUCLEOTIDE SEQUENCE [LARGE SCALE GENOMIC DNA]</scope>
    <source>
        <strain evidence="11">SH3</strain>
    </source>
</reference>
<dbReference type="InterPro" id="IPR013197">
    <property type="entry name" value="RNA_pol_III_RPC82-rel_HTH"/>
</dbReference>
<dbReference type="PANTHER" id="PTHR12949">
    <property type="entry name" value="RNA POLYMERASE III DNA DIRECTED -RELATED"/>
    <property type="match status" value="1"/>
</dbReference>
<evidence type="ECO:0000256" key="2">
    <source>
        <dbReference type="ARBA" id="ARBA00022478"/>
    </source>
</evidence>
<dbReference type="EMBL" id="GL883009">
    <property type="protein sequence ID" value="EGG22439.1"/>
    <property type="molecule type" value="Genomic_DNA"/>
</dbReference>
<dbReference type="FunFam" id="1.10.10.10:FF:000420">
    <property type="entry name" value="RNA polymerase III subunit, putative"/>
    <property type="match status" value="1"/>
</dbReference>
<dbReference type="Gene3D" id="1.10.10.10">
    <property type="entry name" value="Winged helix-like DNA-binding domain superfamily/Winged helix DNA-binding domain"/>
    <property type="match status" value="4"/>
</dbReference>
<evidence type="ECO:0000313" key="10">
    <source>
        <dbReference type="EMBL" id="EGG22439.1"/>
    </source>
</evidence>
<gene>
    <name evidence="10" type="primary">rpc3</name>
    <name evidence="10" type="ORF">DFA_04561</name>
</gene>
<dbReference type="InterPro" id="IPR055207">
    <property type="entry name" value="POLR3C_WHD"/>
</dbReference>
<keyword evidence="2 5" id="KW-0240">DNA-directed RNA polymerase</keyword>
<proteinExistence type="inferred from homology"/>
<dbReference type="GO" id="GO:0005666">
    <property type="term" value="C:RNA polymerase III complex"/>
    <property type="evidence" value="ECO:0007669"/>
    <property type="project" value="UniProtKB-UniRule"/>
</dbReference>
<feature type="compositionally biased region" description="Basic and acidic residues" evidence="6">
    <location>
        <begin position="191"/>
        <end position="201"/>
    </location>
</feature>
<dbReference type="RefSeq" id="XP_004360290.1">
    <property type="nucleotide sequence ID" value="XM_004360233.1"/>
</dbReference>
<dbReference type="PANTHER" id="PTHR12949:SF0">
    <property type="entry name" value="DNA-DIRECTED RNA POLYMERASE III SUBUNIT RPC3"/>
    <property type="match status" value="1"/>
</dbReference>
<evidence type="ECO:0000256" key="5">
    <source>
        <dbReference type="RuleBase" id="RU367076"/>
    </source>
</evidence>
<dbReference type="GO" id="GO:0006351">
    <property type="term" value="P:DNA-templated transcription"/>
    <property type="evidence" value="ECO:0007669"/>
    <property type="project" value="InterPro"/>
</dbReference>
<dbReference type="Pfam" id="PF08221">
    <property type="entry name" value="HTH_9"/>
    <property type="match status" value="1"/>
</dbReference>
<dbReference type="OMA" id="GQYVVHM"/>
<dbReference type="InterPro" id="IPR036388">
    <property type="entry name" value="WH-like_DNA-bd_sf"/>
</dbReference>
<keyword evidence="4 5" id="KW-0539">Nucleus</keyword>
<feature type="domain" description="RNA polymerase III Rpc82 C -terminal" evidence="7">
    <location>
        <begin position="265"/>
        <end position="469"/>
    </location>
</feature>
<keyword evidence="11" id="KW-1185">Reference proteome</keyword>
<dbReference type="GO" id="GO:0003697">
    <property type="term" value="F:single-stranded DNA binding"/>
    <property type="evidence" value="ECO:0007669"/>
    <property type="project" value="UniProtKB-UniRule"/>
</dbReference>
<accession>F4PPX6</accession>
<comment type="subunit">
    <text evidence="5">Component of the RNA polymerase III (Pol III) complex consisting of 17 subunits.</text>
</comment>
<keyword evidence="3 5" id="KW-0804">Transcription</keyword>
<feature type="domain" description="RNA polymerase III subunit RPC82-related helix-turn-helix" evidence="8">
    <location>
        <begin position="20"/>
        <end position="66"/>
    </location>
</feature>
<evidence type="ECO:0000256" key="1">
    <source>
        <dbReference type="ARBA" id="ARBA00004123"/>
    </source>
</evidence>
<comment type="similarity">
    <text evidence="5">Belongs to the eukaryotic RPC3/POLR3C RNA polymerase subunit family.</text>
</comment>
<comment type="function">
    <text evidence="5">DNA-dependent RNA polymerase catalyzes the transcription of DNA into RNA using the four ribonucleoside triphosphates as substrates. Specific core component of RNA polymerase III which synthesizes small RNAs, such as 5S rRNA and tRNAs.</text>
</comment>
<evidence type="ECO:0000259" key="9">
    <source>
        <dbReference type="Pfam" id="PF22536"/>
    </source>
</evidence>
<protein>
    <recommendedName>
        <fullName evidence="5">DNA-directed RNA polymerase III subunit RPC3</fullName>
        <shortName evidence="5">RNA polymerase III subunit C3</shortName>
    </recommendedName>
</protein>
<dbReference type="Proteomes" id="UP000007797">
    <property type="component" value="Unassembled WGS sequence"/>
</dbReference>
<evidence type="ECO:0000256" key="3">
    <source>
        <dbReference type="ARBA" id="ARBA00023163"/>
    </source>
</evidence>
<evidence type="ECO:0000259" key="8">
    <source>
        <dbReference type="Pfam" id="PF08221"/>
    </source>
</evidence>
<dbReference type="InterPro" id="IPR008806">
    <property type="entry name" value="RNA_pol_III_Rpc82_C"/>
</dbReference>
<feature type="compositionally biased region" description="Acidic residues" evidence="6">
    <location>
        <begin position="249"/>
        <end position="260"/>
    </location>
</feature>
<dbReference type="STRING" id="1054147.F4PPX6"/>
<feature type="compositionally biased region" description="Low complexity" evidence="6">
    <location>
        <begin position="204"/>
        <end position="213"/>
    </location>
</feature>
<dbReference type="KEGG" id="dfa:DFA_04561"/>
<evidence type="ECO:0000313" key="11">
    <source>
        <dbReference type="Proteomes" id="UP000007797"/>
    </source>
</evidence>
<name>F4PPX6_CACFS</name>
<dbReference type="Pfam" id="PF22536">
    <property type="entry name" value="WHD_POLR3C"/>
    <property type="match status" value="1"/>
</dbReference>
<dbReference type="OrthoDB" id="272392at2759"/>
<organism evidence="10 11">
    <name type="scientific">Cavenderia fasciculata</name>
    <name type="common">Slime mold</name>
    <name type="synonym">Dictyostelium fasciculatum</name>
    <dbReference type="NCBI Taxonomy" id="261658"/>
    <lineage>
        <taxon>Eukaryota</taxon>
        <taxon>Amoebozoa</taxon>
        <taxon>Evosea</taxon>
        <taxon>Eumycetozoa</taxon>
        <taxon>Dictyostelia</taxon>
        <taxon>Acytosteliales</taxon>
        <taxon>Cavenderiaceae</taxon>
        <taxon>Cavenderia</taxon>
    </lineage>
</organism>
<dbReference type="Pfam" id="PF05645">
    <property type="entry name" value="RNA_pol_Rpc82"/>
    <property type="match status" value="1"/>
</dbReference>
<feature type="domain" description="DNA-directed RNA polymerase III subunit RPC3 winged-helix" evidence="9">
    <location>
        <begin position="476"/>
        <end position="552"/>
    </location>
</feature>
<dbReference type="GeneID" id="14874507"/>
<evidence type="ECO:0000259" key="7">
    <source>
        <dbReference type="Pfam" id="PF05645"/>
    </source>
</evidence>